<dbReference type="Proteomes" id="UP000887569">
    <property type="component" value="Unplaced"/>
</dbReference>
<dbReference type="InterPro" id="IPR041091">
    <property type="entry name" value="RPGRIP1_C"/>
</dbReference>
<sequence length="1269" mass="143325">MKGCEAEVMVGRPPVEKWSRPELEDQYCNLYQEHYGLKQSFNEQEKKLKQITARMRRTFVGRDMKASDLEMKCAEYEKENRLLSQKLKGLKNQLLTYSRPTSRSRRLSSLTWRSALRPHSSASQPSILHRDEQSTNISHVTSSKTTGDFRKGSPQRRASSAIERTNQSRMDDKGAAVAVSNPKQPQRPAYPEANVQDKATIIKLNRQLREKNEESSMLTWKLEKAEEQLRKLRDEYDSIVDEYEQARVRMREFQIQIENLRSECEALSARSQKSVHVAEKELEIVKEEVRVLREANERLVKNSLSSESLAESVADSQRELRERIAELETHLADSHAQHAEMARQLETAKHERERMELKLKKRERELTNLTDAVGRRQPEATNESPVKQTNGESPPEKDNRAEDALARLYKDITSIIESHSMKSPSENLFDGSISDSEQINKWRTMYLEIYAELEKVRNMLLIQHSINQQHLNEIRLLNENCDYYKSEYERKLAELTDELNRRTHTVHLLENQIKSIAYDGQQQIHKTLSATDTEISTNEIILHLTKVTLSESALHQLGSVQPAVFFAIEFFDFELQTTPMIKGPEAKLDFSTVYDVVVSNLFIHYMETEGISLEIYHPRGSGYELCAVGIISLKPFLSREQPKNISGLLNMVAQNDSQPFATVHYDITVKSELSEALVAQKRRLTAASYLALQESDTQLDQSMYNSLIIEIQRCSQLDVLTKGNYAPSTYIVYEIYDFNPSMTTVIYKNTNPEFSAINSWILPLGDELNNYLRSAEITFNVMEDYNEGAGVGQHLGYVNIPLYPLQHNSAISGTFPLTTPKGEITAATITLSIHWKSVYVIPENRIEIKQVLPVPVTTVTLSESSRQLSLSLPMSKASVASDEEKRCSSMETSSSSTFDIAVVSKHSIRPSHFENELLQKTGESNSDDDGNEDIPALQSATSSEISAASEAEITTAEPGAANREPSSIMVNGDESSSPRFNESTEQKLLEPEVHSQSTMAPRAEQEPIPGSSNSGIEEERESRIQLTGAKTVAKVVEEEMKIPPDNLPALPAPPPRKLPGLGTNGNAVEVLQKPQPPPRAKPRAVEFADPIHQSIPPSEATSYESSMRSSADDNQDGVVISEEDIPVVSASAYQPVIKRYEPEEPVSPDSTVTIQVKRLYVLEQSTLLDSSFDCLNIFIEWKFLDFPPEDCETFESLPLPRNPHIPCVFNFHKVYNLSKRRIRLLKQWVELGNRLDFTLVSDGGDDGECDDLGVAQLDLSSVTTEHNQT</sequence>
<dbReference type="InterPro" id="IPR035892">
    <property type="entry name" value="C2_domain_sf"/>
</dbReference>
<feature type="region of interest" description="Disordered" evidence="7">
    <location>
        <begin position="116"/>
        <end position="190"/>
    </location>
</feature>
<feature type="compositionally biased region" description="Basic and acidic residues" evidence="7">
    <location>
        <begin position="982"/>
        <end position="993"/>
    </location>
</feature>
<feature type="compositionally biased region" description="Low complexity" evidence="7">
    <location>
        <begin position="939"/>
        <end position="957"/>
    </location>
</feature>
<reference evidence="10" key="1">
    <citation type="submission" date="2022-11" db="UniProtKB">
        <authorList>
            <consortium name="WormBaseParasite"/>
        </authorList>
    </citation>
    <scope>IDENTIFICATION</scope>
</reference>
<evidence type="ECO:0000313" key="9">
    <source>
        <dbReference type="Proteomes" id="UP000887569"/>
    </source>
</evidence>
<dbReference type="AlphaFoldDB" id="A0A915B0E3"/>
<organism evidence="9 10">
    <name type="scientific">Parascaris univalens</name>
    <name type="common">Nematode worm</name>
    <dbReference type="NCBI Taxonomy" id="6257"/>
    <lineage>
        <taxon>Eukaryota</taxon>
        <taxon>Metazoa</taxon>
        <taxon>Ecdysozoa</taxon>
        <taxon>Nematoda</taxon>
        <taxon>Chromadorea</taxon>
        <taxon>Rhabditida</taxon>
        <taxon>Spirurina</taxon>
        <taxon>Ascaridomorpha</taxon>
        <taxon>Ascaridoidea</taxon>
        <taxon>Ascarididae</taxon>
        <taxon>Parascaris</taxon>
    </lineage>
</organism>
<dbReference type="SUPFAM" id="SSF49562">
    <property type="entry name" value="C2 domain (Calcium/lipid-binding domain, CaLB)"/>
    <property type="match status" value="2"/>
</dbReference>
<feature type="region of interest" description="Disordered" evidence="7">
    <location>
        <begin position="1093"/>
        <end position="1114"/>
    </location>
</feature>
<dbReference type="InterPro" id="IPR021656">
    <property type="entry name" value="C2-C2_1"/>
</dbReference>
<evidence type="ECO:0000256" key="2">
    <source>
        <dbReference type="ARBA" id="ARBA00006042"/>
    </source>
</evidence>
<proteinExistence type="inferred from homology"/>
<evidence type="ECO:0000259" key="8">
    <source>
        <dbReference type="PROSITE" id="PS50004"/>
    </source>
</evidence>
<dbReference type="Gene3D" id="2.60.40.150">
    <property type="entry name" value="C2 domain"/>
    <property type="match status" value="3"/>
</dbReference>
<name>A0A915B0E3_PARUN</name>
<protein>
    <submittedName>
        <fullName evidence="10">C2 domain-containing protein</fullName>
    </submittedName>
</protein>
<dbReference type="PANTHER" id="PTHR14240:SF1">
    <property type="entry name" value="PROTEIN FANTOM-RELATED"/>
    <property type="match status" value="1"/>
</dbReference>
<evidence type="ECO:0000313" key="10">
    <source>
        <dbReference type="WBParaSite" id="PgR022X_g015_t02"/>
    </source>
</evidence>
<feature type="coiled-coil region" evidence="6">
    <location>
        <begin position="66"/>
        <end position="93"/>
    </location>
</feature>
<dbReference type="Pfam" id="PF11618">
    <property type="entry name" value="C2-C2_1"/>
    <property type="match status" value="1"/>
</dbReference>
<evidence type="ECO:0000256" key="4">
    <source>
        <dbReference type="ARBA" id="ARBA00023069"/>
    </source>
</evidence>
<evidence type="ECO:0000256" key="6">
    <source>
        <dbReference type="SAM" id="Coils"/>
    </source>
</evidence>
<evidence type="ECO:0000256" key="1">
    <source>
        <dbReference type="ARBA" id="ARBA00004138"/>
    </source>
</evidence>
<keyword evidence="3 6" id="KW-0175">Coiled coil</keyword>
<accession>A0A915B0E3</accession>
<evidence type="ECO:0000256" key="3">
    <source>
        <dbReference type="ARBA" id="ARBA00023054"/>
    </source>
</evidence>
<evidence type="ECO:0000256" key="5">
    <source>
        <dbReference type="ARBA" id="ARBA00023273"/>
    </source>
</evidence>
<feature type="compositionally biased region" description="Polar residues" evidence="7">
    <location>
        <begin position="134"/>
        <end position="146"/>
    </location>
</feature>
<dbReference type="InterPro" id="IPR031139">
    <property type="entry name" value="RPGRIP1_fam"/>
</dbReference>
<comment type="similarity">
    <text evidence="2">Belongs to the RPGRIP1 family.</text>
</comment>
<dbReference type="PROSITE" id="PS50004">
    <property type="entry name" value="C2"/>
    <property type="match status" value="1"/>
</dbReference>
<dbReference type="WBParaSite" id="PgR022X_g015_t02">
    <property type="protein sequence ID" value="PgR022X_g015_t02"/>
    <property type="gene ID" value="PgR022X_g015"/>
</dbReference>
<feature type="region of interest" description="Disordered" evidence="7">
    <location>
        <begin position="921"/>
        <end position="1028"/>
    </location>
</feature>
<dbReference type="Pfam" id="PF18111">
    <property type="entry name" value="RPGR1_C"/>
    <property type="match status" value="1"/>
</dbReference>
<feature type="region of interest" description="Disordered" evidence="7">
    <location>
        <begin position="359"/>
        <end position="399"/>
    </location>
</feature>
<keyword evidence="4" id="KW-0969">Cilium</keyword>
<dbReference type="GO" id="GO:0035869">
    <property type="term" value="C:ciliary transition zone"/>
    <property type="evidence" value="ECO:0007669"/>
    <property type="project" value="TreeGrafter"/>
</dbReference>
<feature type="compositionally biased region" description="Polar residues" evidence="7">
    <location>
        <begin position="379"/>
        <end position="392"/>
    </location>
</feature>
<feature type="coiled-coil region" evidence="6">
    <location>
        <begin position="485"/>
        <end position="512"/>
    </location>
</feature>
<dbReference type="GO" id="GO:1905515">
    <property type="term" value="P:non-motile cilium assembly"/>
    <property type="evidence" value="ECO:0007669"/>
    <property type="project" value="TreeGrafter"/>
</dbReference>
<feature type="domain" description="C2" evidence="8">
    <location>
        <begin position="688"/>
        <end position="815"/>
    </location>
</feature>
<feature type="compositionally biased region" description="Polar residues" evidence="7">
    <location>
        <begin position="1095"/>
        <end position="1109"/>
    </location>
</feature>
<keyword evidence="5" id="KW-0966">Cell projection</keyword>
<dbReference type="PANTHER" id="PTHR14240">
    <property type="entry name" value="RETINITIS PIGMENTOSA GTPASE REGULATOR-INTERACTING PROTEIN"/>
    <property type="match status" value="1"/>
</dbReference>
<dbReference type="CDD" id="cd00030">
    <property type="entry name" value="C2"/>
    <property type="match status" value="1"/>
</dbReference>
<dbReference type="GO" id="GO:0005856">
    <property type="term" value="C:cytoskeleton"/>
    <property type="evidence" value="ECO:0007669"/>
    <property type="project" value="UniProtKB-ARBA"/>
</dbReference>
<comment type="subcellular location">
    <subcellularLocation>
        <location evidence="1">Cell projection</location>
        <location evidence="1">Cilium</location>
    </subcellularLocation>
</comment>
<feature type="compositionally biased region" description="Polar residues" evidence="7">
    <location>
        <begin position="156"/>
        <end position="168"/>
    </location>
</feature>
<evidence type="ECO:0000256" key="7">
    <source>
        <dbReference type="SAM" id="MobiDB-lite"/>
    </source>
</evidence>
<dbReference type="InterPro" id="IPR000008">
    <property type="entry name" value="C2_dom"/>
</dbReference>
<feature type="compositionally biased region" description="Polar residues" evidence="7">
    <location>
        <begin position="964"/>
        <end position="981"/>
    </location>
</feature>
<keyword evidence="9" id="KW-1185">Reference proteome</keyword>